<sequence length="121" mass="13822">MKKDEIQNGLTTQEADIRLKKFGYNTLPEKPPPTSLVIFISQFKNPLVYVLLSAGVVTLFLKELSDTLIIFFVVIVNSTLGYLQEKKANNALRSLRSRKGSCRWKNNTRQPPIFGRSCFDR</sequence>
<dbReference type="EMBL" id="LBUE01000017">
    <property type="protein sequence ID" value="KKQ55623.1"/>
    <property type="molecule type" value="Genomic_DNA"/>
</dbReference>
<dbReference type="AlphaFoldDB" id="A0A0G0IK22"/>
<dbReference type="InterPro" id="IPR023298">
    <property type="entry name" value="ATPase_P-typ_TM_dom_sf"/>
</dbReference>
<dbReference type="Gene3D" id="1.20.1110.10">
    <property type="entry name" value="Calcium-transporting ATPase, transmembrane domain"/>
    <property type="match status" value="1"/>
</dbReference>
<evidence type="ECO:0000313" key="3">
    <source>
        <dbReference type="Proteomes" id="UP000034096"/>
    </source>
</evidence>
<organism evidence="2 3">
    <name type="scientific">Candidatus Woesebacteria bacterium GW2011_GWC1_38_13</name>
    <dbReference type="NCBI Taxonomy" id="1618583"/>
    <lineage>
        <taxon>Bacteria</taxon>
        <taxon>Candidatus Woeseibacteriota</taxon>
    </lineage>
</organism>
<proteinExistence type="predicted"/>
<name>A0A0G0IK22_9BACT</name>
<dbReference type="SMART" id="SM00831">
    <property type="entry name" value="Cation_ATPase_N"/>
    <property type="match status" value="1"/>
</dbReference>
<dbReference type="SUPFAM" id="SSF81665">
    <property type="entry name" value="Calcium ATPase, transmembrane domain M"/>
    <property type="match status" value="1"/>
</dbReference>
<dbReference type="InterPro" id="IPR004014">
    <property type="entry name" value="ATPase_P-typ_cation-transptr_N"/>
</dbReference>
<dbReference type="Proteomes" id="UP000034096">
    <property type="component" value="Unassembled WGS sequence"/>
</dbReference>
<dbReference type="Pfam" id="PF00690">
    <property type="entry name" value="Cation_ATPase_N"/>
    <property type="match status" value="1"/>
</dbReference>
<comment type="caution">
    <text evidence="2">The sequence shown here is derived from an EMBL/GenBank/DDBJ whole genome shotgun (WGS) entry which is preliminary data.</text>
</comment>
<feature type="domain" description="Cation-transporting P-type ATPase N-terminal" evidence="1">
    <location>
        <begin position="1"/>
        <end position="63"/>
    </location>
</feature>
<protein>
    <submittedName>
        <fullName evidence="2">Cation-transporting ATPase, E1-E2 family</fullName>
    </submittedName>
</protein>
<dbReference type="Gene3D" id="2.70.150.10">
    <property type="entry name" value="Calcium-transporting ATPase, cytoplasmic transduction domain A"/>
    <property type="match status" value="1"/>
</dbReference>
<evidence type="ECO:0000259" key="1">
    <source>
        <dbReference type="SMART" id="SM00831"/>
    </source>
</evidence>
<reference evidence="2 3" key="1">
    <citation type="journal article" date="2015" name="Nature">
        <title>rRNA introns, odd ribosomes, and small enigmatic genomes across a large radiation of phyla.</title>
        <authorList>
            <person name="Brown C.T."/>
            <person name="Hug L.A."/>
            <person name="Thomas B.C."/>
            <person name="Sharon I."/>
            <person name="Castelle C.J."/>
            <person name="Singh A."/>
            <person name="Wilkins M.J."/>
            <person name="Williams K.H."/>
            <person name="Banfield J.F."/>
        </authorList>
    </citation>
    <scope>NUCLEOTIDE SEQUENCE [LARGE SCALE GENOMIC DNA]</scope>
</reference>
<evidence type="ECO:0000313" key="2">
    <source>
        <dbReference type="EMBL" id="KKQ55623.1"/>
    </source>
</evidence>
<dbReference type="STRING" id="1618583.US75_C0017G0017"/>
<accession>A0A0G0IK22</accession>
<dbReference type="PANTHER" id="PTHR42861">
    <property type="entry name" value="CALCIUM-TRANSPORTING ATPASE"/>
    <property type="match status" value="1"/>
</dbReference>
<gene>
    <name evidence="2" type="ORF">US75_C0017G0017</name>
</gene>